<keyword evidence="3" id="KW-0677">Repeat</keyword>
<dbReference type="InterPro" id="IPR003591">
    <property type="entry name" value="Leu-rich_rpt_typical-subtyp"/>
</dbReference>
<keyword evidence="4" id="KW-0812">Transmembrane</keyword>
<keyword evidence="4" id="KW-0472">Membrane</keyword>
<name>A0A9P0XAM5_PIEBR</name>
<evidence type="ECO:0000313" key="6">
    <source>
        <dbReference type="EMBL" id="CAH4030950.1"/>
    </source>
</evidence>
<feature type="chain" id="PRO_5040332911" description="LRRCT domain-containing protein" evidence="5">
    <location>
        <begin position="20"/>
        <end position="585"/>
    </location>
</feature>
<evidence type="ECO:0000256" key="2">
    <source>
        <dbReference type="ARBA" id="ARBA00022729"/>
    </source>
</evidence>
<dbReference type="PANTHER" id="PTHR24373:SF275">
    <property type="entry name" value="TIR DOMAIN-CONTAINING PROTEIN"/>
    <property type="match status" value="1"/>
</dbReference>
<evidence type="ECO:0000256" key="3">
    <source>
        <dbReference type="ARBA" id="ARBA00022737"/>
    </source>
</evidence>
<dbReference type="InterPro" id="IPR001611">
    <property type="entry name" value="Leu-rich_rpt"/>
</dbReference>
<gene>
    <name evidence="6" type="ORF">PIBRA_LOCUS7545</name>
</gene>
<keyword evidence="4" id="KW-1133">Transmembrane helix</keyword>
<evidence type="ECO:0008006" key="8">
    <source>
        <dbReference type="Google" id="ProtNLM"/>
    </source>
</evidence>
<dbReference type="InterPro" id="IPR032675">
    <property type="entry name" value="LRR_dom_sf"/>
</dbReference>
<dbReference type="EMBL" id="CALOZG010000013">
    <property type="protein sequence ID" value="CAH4030950.1"/>
    <property type="molecule type" value="Genomic_DNA"/>
</dbReference>
<dbReference type="AlphaFoldDB" id="A0A9P0XAM5"/>
<protein>
    <recommendedName>
        <fullName evidence="8">LRRCT domain-containing protein</fullName>
    </recommendedName>
</protein>
<dbReference type="InterPro" id="IPR050328">
    <property type="entry name" value="Dev_Immune_Receptor"/>
</dbReference>
<dbReference type="PANTHER" id="PTHR24373">
    <property type="entry name" value="SLIT RELATED LEUCINE-RICH REPEAT NEURONAL PROTEIN"/>
    <property type="match status" value="1"/>
</dbReference>
<proteinExistence type="predicted"/>
<dbReference type="Pfam" id="PF13855">
    <property type="entry name" value="LRR_8"/>
    <property type="match status" value="2"/>
</dbReference>
<keyword evidence="2 5" id="KW-0732">Signal</keyword>
<organism evidence="6 7">
    <name type="scientific">Pieris brassicae</name>
    <name type="common">White butterfly</name>
    <name type="synonym">Large white butterfly</name>
    <dbReference type="NCBI Taxonomy" id="7116"/>
    <lineage>
        <taxon>Eukaryota</taxon>
        <taxon>Metazoa</taxon>
        <taxon>Ecdysozoa</taxon>
        <taxon>Arthropoda</taxon>
        <taxon>Hexapoda</taxon>
        <taxon>Insecta</taxon>
        <taxon>Pterygota</taxon>
        <taxon>Neoptera</taxon>
        <taxon>Endopterygota</taxon>
        <taxon>Lepidoptera</taxon>
        <taxon>Glossata</taxon>
        <taxon>Ditrysia</taxon>
        <taxon>Papilionoidea</taxon>
        <taxon>Pieridae</taxon>
        <taxon>Pierinae</taxon>
        <taxon>Pieris</taxon>
    </lineage>
</organism>
<evidence type="ECO:0000313" key="7">
    <source>
        <dbReference type="Proteomes" id="UP001152562"/>
    </source>
</evidence>
<dbReference type="SUPFAM" id="SSF52058">
    <property type="entry name" value="L domain-like"/>
    <property type="match status" value="1"/>
</dbReference>
<dbReference type="SMART" id="SM00369">
    <property type="entry name" value="LRR_TYP"/>
    <property type="match status" value="6"/>
</dbReference>
<keyword evidence="1" id="KW-0433">Leucine-rich repeat</keyword>
<feature type="transmembrane region" description="Helical" evidence="4">
    <location>
        <begin position="365"/>
        <end position="385"/>
    </location>
</feature>
<feature type="signal peptide" evidence="5">
    <location>
        <begin position="1"/>
        <end position="19"/>
    </location>
</feature>
<evidence type="ECO:0000256" key="5">
    <source>
        <dbReference type="SAM" id="SignalP"/>
    </source>
</evidence>
<reference evidence="6" key="1">
    <citation type="submission" date="2022-05" db="EMBL/GenBank/DDBJ databases">
        <authorList>
            <person name="Okamura Y."/>
        </authorList>
    </citation>
    <scope>NUCLEOTIDE SEQUENCE</scope>
</reference>
<keyword evidence="7" id="KW-1185">Reference proteome</keyword>
<dbReference type="PROSITE" id="PS51450">
    <property type="entry name" value="LRR"/>
    <property type="match status" value="2"/>
</dbReference>
<dbReference type="Gene3D" id="3.80.10.10">
    <property type="entry name" value="Ribonuclease Inhibitor"/>
    <property type="match status" value="3"/>
</dbReference>
<evidence type="ECO:0000256" key="1">
    <source>
        <dbReference type="ARBA" id="ARBA00022614"/>
    </source>
</evidence>
<dbReference type="Proteomes" id="UP001152562">
    <property type="component" value="Unassembled WGS sequence"/>
</dbReference>
<evidence type="ECO:0000256" key="4">
    <source>
        <dbReference type="SAM" id="Phobius"/>
    </source>
</evidence>
<comment type="caution">
    <text evidence="6">The sequence shown here is derived from an EMBL/GenBank/DDBJ whole genome shotgun (WGS) entry which is preliminary data.</text>
</comment>
<accession>A0A9P0XAM5</accession>
<sequence>MDVGVISVVVWLLPAVVLGGVLRDDIDFQDDPCRTYSLDGLTYLDCSDRGLTELPDNLNYDVQVLILANNNFVSFPKQLEQFSELHTLDMSGNRLATSLPAYMETFQSLKILNLSNNNYDTWHASQKTFNFNRLDLSKNKINEIEEDAFARLRNLSFLDLSENRLNDLPKTMFSHATSLFELNLSRNYFLSVPQFQSRYLRILHLSNCQIAGFNKTAISEMTSLLVLDLSINQIESIPDDFESLTLQDLILSYNEINMLTDNTFSSLPHLAVLDLRGNAFKEVWLTSYFSSNPFLRNVYVKGNRWSCEGFSVNLLLTYDFLTKEPSKVSDRASLICYSPSNVTQLSWQQAYIRTWHADDSSGNGYTFMAVMIGVIIGIVLTSFVCRSLMFINKPDTSRTTANTVLNGTATPAATNDTETRIPLRVTNREDLPPTYDEALLLPQLTSSFHSLPDFVDTEDNLRRNRRSRSIGDLIEPRPRLSDRRSIRRTNIARKRQKNIFLLWQLSALTVLCVKYKEEKTIKKIVKCKIVYAITAFINTWYWKNIHLCLQFQYQVVMIQRRDDTIATTRNMRFYFINKGRVIRLR</sequence>